<dbReference type="PANTHER" id="PTHR13947">
    <property type="entry name" value="GNAT FAMILY N-ACETYLTRANSFERASE"/>
    <property type="match status" value="1"/>
</dbReference>
<dbReference type="AlphaFoldDB" id="A0A5C3EUK4"/>
<dbReference type="SUPFAM" id="SSF55729">
    <property type="entry name" value="Acyl-CoA N-acyltransferases (Nat)"/>
    <property type="match status" value="1"/>
</dbReference>
<reference evidence="4 5" key="1">
    <citation type="submission" date="2018-03" db="EMBL/GenBank/DDBJ databases">
        <authorList>
            <person name="Guldener U."/>
        </authorList>
    </citation>
    <scope>NUCLEOTIDE SEQUENCE [LARGE SCALE GENOMIC DNA]</scope>
    <source>
        <strain evidence="4 5">DAOM196992</strain>
    </source>
</reference>
<dbReference type="Pfam" id="PF00583">
    <property type="entry name" value="Acetyltransf_1"/>
    <property type="match status" value="1"/>
</dbReference>
<dbReference type="PANTHER" id="PTHR13947:SF37">
    <property type="entry name" value="LD18367P"/>
    <property type="match status" value="1"/>
</dbReference>
<dbReference type="InterPro" id="IPR016181">
    <property type="entry name" value="Acyl_CoA_acyltransferase"/>
</dbReference>
<feature type="domain" description="N-acetyltransferase" evidence="3">
    <location>
        <begin position="169"/>
        <end position="354"/>
    </location>
</feature>
<feature type="compositionally biased region" description="Acidic residues" evidence="2">
    <location>
        <begin position="153"/>
        <end position="168"/>
    </location>
</feature>
<gene>
    <name evidence="4" type="ORF">PSFLO_00638</name>
</gene>
<dbReference type="Proteomes" id="UP000323386">
    <property type="component" value="Unassembled WGS sequence"/>
</dbReference>
<proteinExistence type="predicted"/>
<evidence type="ECO:0000313" key="4">
    <source>
        <dbReference type="EMBL" id="SPO35167.1"/>
    </source>
</evidence>
<keyword evidence="1" id="KW-0808">Transferase</keyword>
<keyword evidence="5" id="KW-1185">Reference proteome</keyword>
<evidence type="ECO:0000256" key="2">
    <source>
        <dbReference type="SAM" id="MobiDB-lite"/>
    </source>
</evidence>
<dbReference type="CDD" id="cd04301">
    <property type="entry name" value="NAT_SF"/>
    <property type="match status" value="1"/>
</dbReference>
<dbReference type="InterPro" id="IPR000182">
    <property type="entry name" value="GNAT_dom"/>
</dbReference>
<dbReference type="GO" id="GO:0008080">
    <property type="term" value="F:N-acetyltransferase activity"/>
    <property type="evidence" value="ECO:0007669"/>
    <property type="project" value="InterPro"/>
</dbReference>
<feature type="region of interest" description="Disordered" evidence="2">
    <location>
        <begin position="337"/>
        <end position="539"/>
    </location>
</feature>
<feature type="compositionally biased region" description="Low complexity" evidence="2">
    <location>
        <begin position="496"/>
        <end position="532"/>
    </location>
</feature>
<feature type="region of interest" description="Disordered" evidence="2">
    <location>
        <begin position="51"/>
        <end position="177"/>
    </location>
</feature>
<dbReference type="Gene3D" id="3.40.630.30">
    <property type="match status" value="1"/>
</dbReference>
<feature type="compositionally biased region" description="Low complexity" evidence="2">
    <location>
        <begin position="78"/>
        <end position="92"/>
    </location>
</feature>
<feature type="compositionally biased region" description="Basic and acidic residues" evidence="2">
    <location>
        <begin position="51"/>
        <end position="77"/>
    </location>
</feature>
<name>A0A5C3EUK4_9BASI</name>
<feature type="compositionally biased region" description="Basic and acidic residues" evidence="2">
    <location>
        <begin position="110"/>
        <end position="119"/>
    </location>
</feature>
<sequence>MPRRKIGADLKEALCKLYEAGDLSADTIEKHGIMSRATFFRNLKMWKAGDSLEQRHSTGRKTNADKRRQEEQQEVDRLQPSSLQQLRLTLLQEPANAAAGPSRLPLSDRSLGKKRDSGDGAHQPDATAHTAAAVDAATAGPDTSEPEPVTSADEADDVDDVDEAEDPGEEGRRHDVQHARDFCLRMVKQTYGADSAESARDDLDSLLDPDGNQYSARHRGAFWVVRQSDDPTGPIVATVGLRSFIWEPQLYQSLGERYATKSIDKIGHLDRLYVDPIWRRRGIGRWLTSVVELKASKFGFSSIYLHAAATPSTAVAFWQAMGYAGFGDIGGQAHFDKPIVPNVPPPLRERRKRPNTGSVGPSSSASTSSAGAAAVTAGARLKRPRLGSATRQSKDKASPSSPSSAAGAGKTGAARPSTSSRRSPAGHGSSAAARLSPHNSPGQAAGATTPKRRGVQAEASRTLAQSSASPTSPEQPAPLPQMAVPDASIDPAITSAPQLQTQTQVQPQPQSGSGPALAPAPMPASSAPFVSSRAAVSLPPPPRKITFHEAVPLARPGVPLVRAPSLAGAPAAALPQHEPPQQKR</sequence>
<dbReference type="EMBL" id="OOIP01000001">
    <property type="protein sequence ID" value="SPO35167.1"/>
    <property type="molecule type" value="Genomic_DNA"/>
</dbReference>
<evidence type="ECO:0000313" key="5">
    <source>
        <dbReference type="Proteomes" id="UP000323386"/>
    </source>
</evidence>
<feature type="compositionally biased region" description="Low complexity" evidence="2">
    <location>
        <begin position="121"/>
        <end position="143"/>
    </location>
</feature>
<dbReference type="InterPro" id="IPR050769">
    <property type="entry name" value="NAT_camello-type"/>
</dbReference>
<feature type="compositionally biased region" description="Polar residues" evidence="2">
    <location>
        <begin position="462"/>
        <end position="472"/>
    </location>
</feature>
<feature type="compositionally biased region" description="Low complexity" evidence="2">
    <location>
        <begin position="398"/>
        <end position="426"/>
    </location>
</feature>
<dbReference type="OrthoDB" id="41532at2759"/>
<feature type="compositionally biased region" description="Low complexity" evidence="2">
    <location>
        <begin position="356"/>
        <end position="379"/>
    </location>
</feature>
<evidence type="ECO:0000259" key="3">
    <source>
        <dbReference type="PROSITE" id="PS51186"/>
    </source>
</evidence>
<protein>
    <recommendedName>
        <fullName evidence="3">N-acetyltransferase domain-containing protein</fullName>
    </recommendedName>
</protein>
<organism evidence="4 5">
    <name type="scientific">Pseudozyma flocculosa</name>
    <dbReference type="NCBI Taxonomy" id="84751"/>
    <lineage>
        <taxon>Eukaryota</taxon>
        <taxon>Fungi</taxon>
        <taxon>Dikarya</taxon>
        <taxon>Basidiomycota</taxon>
        <taxon>Ustilaginomycotina</taxon>
        <taxon>Ustilaginomycetes</taxon>
        <taxon>Ustilaginales</taxon>
        <taxon>Ustilaginaceae</taxon>
        <taxon>Pseudozyma</taxon>
    </lineage>
</organism>
<evidence type="ECO:0000256" key="1">
    <source>
        <dbReference type="ARBA" id="ARBA00022679"/>
    </source>
</evidence>
<accession>A0A5C3EUK4</accession>
<dbReference type="PROSITE" id="PS51186">
    <property type="entry name" value="GNAT"/>
    <property type="match status" value="1"/>
</dbReference>